<dbReference type="GO" id="GO:0015074">
    <property type="term" value="P:DNA integration"/>
    <property type="evidence" value="ECO:0007669"/>
    <property type="project" value="UniProtKB-KW"/>
</dbReference>
<comment type="similarity">
    <text evidence="1">Belongs to the 'phage' integrase family.</text>
</comment>
<evidence type="ECO:0000256" key="6">
    <source>
        <dbReference type="SAM" id="MobiDB-lite"/>
    </source>
</evidence>
<dbReference type="EMBL" id="PVUF01000008">
    <property type="protein sequence ID" value="PRZ46889.1"/>
    <property type="molecule type" value="Genomic_DNA"/>
</dbReference>
<dbReference type="Gene3D" id="3.30.160.390">
    <property type="entry name" value="Integrase, DNA-binding domain"/>
    <property type="match status" value="1"/>
</dbReference>
<organism evidence="9 10">
    <name type="scientific">Tritonibacter scottomollicae</name>
    <name type="common">Epibacterium scottomollicae</name>
    <dbReference type="NCBI Taxonomy" id="483013"/>
    <lineage>
        <taxon>Bacteria</taxon>
        <taxon>Pseudomonadati</taxon>
        <taxon>Pseudomonadota</taxon>
        <taxon>Alphaproteobacteria</taxon>
        <taxon>Rhodobacterales</taxon>
        <taxon>Paracoccaceae</taxon>
        <taxon>Tritonibacter</taxon>
    </lineage>
</organism>
<dbReference type="InterPro" id="IPR025166">
    <property type="entry name" value="Integrase_DNA_bind_dom"/>
</dbReference>
<dbReference type="OrthoDB" id="9795573at2"/>
<dbReference type="AlphaFoldDB" id="A0A2T1AE68"/>
<feature type="domain" description="Tyr recombinase" evidence="7">
    <location>
        <begin position="204"/>
        <end position="387"/>
    </location>
</feature>
<accession>A0A2T1AE68</accession>
<feature type="domain" description="Core-binding (CB)" evidence="8">
    <location>
        <begin position="99"/>
        <end position="180"/>
    </location>
</feature>
<keyword evidence="2" id="KW-0229">DNA integration</keyword>
<dbReference type="PANTHER" id="PTHR30629:SF2">
    <property type="entry name" value="PROPHAGE INTEGRASE INTS-RELATED"/>
    <property type="match status" value="1"/>
</dbReference>
<dbReference type="InterPro" id="IPR010998">
    <property type="entry name" value="Integrase_recombinase_N"/>
</dbReference>
<reference evidence="9 10" key="1">
    <citation type="submission" date="2018-03" db="EMBL/GenBank/DDBJ databases">
        <title>Genomic Encyclopedia of Archaeal and Bacterial Type Strains, Phase II (KMG-II): from individual species to whole genera.</title>
        <authorList>
            <person name="Goeker M."/>
        </authorList>
    </citation>
    <scope>NUCLEOTIDE SEQUENCE [LARGE SCALE GENOMIC DNA]</scope>
    <source>
        <strain evidence="9 10">DSM 25328</strain>
    </source>
</reference>
<dbReference type="InterPro" id="IPR002104">
    <property type="entry name" value="Integrase_catalytic"/>
</dbReference>
<comment type="caution">
    <text evidence="9">The sequence shown here is derived from an EMBL/GenBank/DDBJ whole genome shotgun (WGS) entry which is preliminary data.</text>
</comment>
<evidence type="ECO:0000313" key="9">
    <source>
        <dbReference type="EMBL" id="PRZ46889.1"/>
    </source>
</evidence>
<evidence type="ECO:0000256" key="4">
    <source>
        <dbReference type="ARBA" id="ARBA00023172"/>
    </source>
</evidence>
<dbReference type="PANTHER" id="PTHR30629">
    <property type="entry name" value="PROPHAGE INTEGRASE"/>
    <property type="match status" value="1"/>
</dbReference>
<dbReference type="RefSeq" id="WP_106164155.1">
    <property type="nucleotide sequence ID" value="NZ_PVUF01000008.1"/>
</dbReference>
<dbReference type="SUPFAM" id="SSF56349">
    <property type="entry name" value="DNA breaking-rejoining enzymes"/>
    <property type="match status" value="1"/>
</dbReference>
<dbReference type="InterPro" id="IPR044068">
    <property type="entry name" value="CB"/>
</dbReference>
<dbReference type="Pfam" id="PF13356">
    <property type="entry name" value="Arm-DNA-bind_3"/>
    <property type="match status" value="1"/>
</dbReference>
<dbReference type="Gene3D" id="1.10.443.10">
    <property type="entry name" value="Intergrase catalytic core"/>
    <property type="match status" value="1"/>
</dbReference>
<evidence type="ECO:0000259" key="8">
    <source>
        <dbReference type="PROSITE" id="PS51900"/>
    </source>
</evidence>
<dbReference type="Gene3D" id="1.10.150.130">
    <property type="match status" value="1"/>
</dbReference>
<dbReference type="PROSITE" id="PS51900">
    <property type="entry name" value="CB"/>
    <property type="match status" value="1"/>
</dbReference>
<dbReference type="InterPro" id="IPR013762">
    <property type="entry name" value="Integrase-like_cat_sf"/>
</dbReference>
<dbReference type="Pfam" id="PF00589">
    <property type="entry name" value="Phage_integrase"/>
    <property type="match status" value="1"/>
</dbReference>
<proteinExistence type="inferred from homology"/>
<dbReference type="CDD" id="cd00801">
    <property type="entry name" value="INT_P4_C"/>
    <property type="match status" value="1"/>
</dbReference>
<dbReference type="Pfam" id="PF22022">
    <property type="entry name" value="Phage_int_M"/>
    <property type="match status" value="1"/>
</dbReference>
<keyword evidence="3 5" id="KW-0238">DNA-binding</keyword>
<dbReference type="GO" id="GO:0003677">
    <property type="term" value="F:DNA binding"/>
    <property type="evidence" value="ECO:0007669"/>
    <property type="project" value="UniProtKB-UniRule"/>
</dbReference>
<dbReference type="Proteomes" id="UP000237718">
    <property type="component" value="Unassembled WGS sequence"/>
</dbReference>
<evidence type="ECO:0000256" key="2">
    <source>
        <dbReference type="ARBA" id="ARBA00022908"/>
    </source>
</evidence>
<evidence type="ECO:0000256" key="3">
    <source>
        <dbReference type="ARBA" id="ARBA00023125"/>
    </source>
</evidence>
<gene>
    <name evidence="9" type="ORF">CLV89_10833</name>
</gene>
<feature type="region of interest" description="Disordered" evidence="6">
    <location>
        <begin position="76"/>
        <end position="96"/>
    </location>
</feature>
<dbReference type="PROSITE" id="PS51898">
    <property type="entry name" value="TYR_RECOMBINASE"/>
    <property type="match status" value="1"/>
</dbReference>
<evidence type="ECO:0000256" key="5">
    <source>
        <dbReference type="PROSITE-ProRule" id="PRU01248"/>
    </source>
</evidence>
<evidence type="ECO:0000259" key="7">
    <source>
        <dbReference type="PROSITE" id="PS51898"/>
    </source>
</evidence>
<evidence type="ECO:0000313" key="10">
    <source>
        <dbReference type="Proteomes" id="UP000237718"/>
    </source>
</evidence>
<dbReference type="InterPro" id="IPR011010">
    <property type="entry name" value="DNA_brk_join_enz"/>
</dbReference>
<dbReference type="InterPro" id="IPR050808">
    <property type="entry name" value="Phage_Integrase"/>
</dbReference>
<dbReference type="InterPro" id="IPR038488">
    <property type="entry name" value="Integrase_DNA-bd_sf"/>
</dbReference>
<protein>
    <submittedName>
        <fullName evidence="9">Integrase</fullName>
    </submittedName>
</protein>
<dbReference type="InterPro" id="IPR053876">
    <property type="entry name" value="Phage_int_M"/>
</dbReference>
<sequence length="403" mass="45236">MPVLSDAKVRALKPKEKPYKQADFDGLFLLVNPGGSKLWRFKYRWMGKEKLLSFGKYPALSVKQARDQRDDARKLLAEGKDPSFERKRAQTAQEAEHRETFSRLADALLEKKRQEGKSASTLAKTEWLHGLLCADLGAYPISQISARDVLVPLRKMEAKGRNESALRMRSAAGQIFRYAIAQGLIENDPTFGLRDALTRAPVKHRSALIDPEKVGGLMRAIAGFDGQPTTRLALQLLAMTALRPGELRMAEWSEIDLNKAIWTVPAHRAKMRRPHMVPLSPEALGKLRELQELTGWGQLLFPSIRSSKRCMSENTLNAALRRMGYSGEDMTAHGFRATFSSLANESGLWNADAIERALAHVEGNEIRKAYARGTHWDERVRIAAWWTGYLQQLADSAGLHLTP</sequence>
<keyword evidence="4" id="KW-0233">DNA recombination</keyword>
<name>A0A2T1AE68_TRISK</name>
<dbReference type="GO" id="GO:0006310">
    <property type="term" value="P:DNA recombination"/>
    <property type="evidence" value="ECO:0007669"/>
    <property type="project" value="UniProtKB-KW"/>
</dbReference>
<evidence type="ECO:0000256" key="1">
    <source>
        <dbReference type="ARBA" id="ARBA00008857"/>
    </source>
</evidence>